<keyword evidence="2" id="KW-0227">DNA damage</keyword>
<feature type="compositionally biased region" description="Polar residues" evidence="4">
    <location>
        <begin position="574"/>
        <end position="587"/>
    </location>
</feature>
<dbReference type="GO" id="GO:0010792">
    <property type="term" value="P:DNA double-strand break processing involved in repair via single-strand annealing"/>
    <property type="evidence" value="ECO:0007669"/>
    <property type="project" value="TreeGrafter"/>
</dbReference>
<evidence type="ECO:0000256" key="2">
    <source>
        <dbReference type="ARBA" id="ARBA00022763"/>
    </source>
</evidence>
<sequence>MVDRTEFLQKVIGPSTRALERAFDEVIANHDKELKKQHDEQQKELKKRDEHQRILSSHIDKNVIENAYLKEENARLKYQLNKQGLNTAESTEKDSENTLGASVSTDDYRHLTDKYNELSKRFQETYQRLKYTERKNVVYSQQNNDMKESMRAWQKYADKIDAKEKLKAEARISAGPEHNVDERDIPCPFIPSSPIPTTTRIPRSPLSHEVSSPAPMHPFTKVKLLLDKEPALSAASHSENDPTMNSTEPEVHESHWEPLQEREEDIVAHQEGVSGISESVITHAVSNTPEEDDKSDKISSSQTTEDEIITQRAELAANPDSDDVPQFVSERSLKRKRVTATRLNVYADRVPSDGTPDKPFRIKEERHSSPPAPIFTNHLLRKETMDLDDLGPHVISTPHRRRREAQSSHSHLIGMLHYHSSKSDPSLIKTESAEQYREARHNDLRNHRTKEEQADGAVSELLEPRRNVPEALQQIDPNIQTTTHTDQEVPKKRRKKEAQAQAQRLDKFQMLTESGESLPENENASRLAPNVARTRFNRRLQASRGIQTPSKSMQKSPATVQKKHSAAEIPTPPSSSNRLAYTPSSRPGSRKAAPAETTSETRLRSPGEQTSTTRPAWQLQLRKDPSPDKQSMLRRGPAHKPQNQAPLRSRPKSELTASDFKANPAFNSGYSYAFSETIRKRADRACLPGCTRIECCGSAFRALAAASEPLSRSAEEELLEEYLGDAYDSMNLTQMDSSERKELVLQARTRQMSKQHGRHRQAYERHTTPPGFWRVDFPTTQEEVEDRNKAAELERRVVDERWMEAMRKGGRWMFRDE</sequence>
<organism evidence="6 7">
    <name type="scientific">Pleomassaria siparia CBS 279.74</name>
    <dbReference type="NCBI Taxonomy" id="1314801"/>
    <lineage>
        <taxon>Eukaryota</taxon>
        <taxon>Fungi</taxon>
        <taxon>Dikarya</taxon>
        <taxon>Ascomycota</taxon>
        <taxon>Pezizomycotina</taxon>
        <taxon>Dothideomycetes</taxon>
        <taxon>Pleosporomycetidae</taxon>
        <taxon>Pleosporales</taxon>
        <taxon>Pleomassariaceae</taxon>
        <taxon>Pleomassaria</taxon>
    </lineage>
</organism>
<gene>
    <name evidence="6" type="ORF">K504DRAFT_429496</name>
</gene>
<feature type="region of interest" description="Disordered" evidence="4">
    <location>
        <begin position="31"/>
        <end position="51"/>
    </location>
</feature>
<protein>
    <submittedName>
        <fullName evidence="6">SAE2-domain-containing protein</fullName>
    </submittedName>
</protein>
<keyword evidence="3" id="KW-0539">Nucleus</keyword>
<feature type="region of interest" description="Disordered" evidence="4">
    <location>
        <begin position="284"/>
        <end position="306"/>
    </location>
</feature>
<feature type="compositionally biased region" description="Basic and acidic residues" evidence="4">
    <location>
        <begin position="355"/>
        <end position="368"/>
    </location>
</feature>
<dbReference type="OrthoDB" id="5801062at2759"/>
<evidence type="ECO:0000313" key="7">
    <source>
        <dbReference type="Proteomes" id="UP000799428"/>
    </source>
</evidence>
<comment type="subcellular location">
    <subcellularLocation>
        <location evidence="1">Nucleus</location>
    </subcellularLocation>
</comment>
<dbReference type="AlphaFoldDB" id="A0A6G1KDT4"/>
<dbReference type="PANTHER" id="PTHR15107">
    <property type="entry name" value="RETINOBLASTOMA BINDING PROTEIN 8"/>
    <property type="match status" value="1"/>
</dbReference>
<dbReference type="Pfam" id="PF08573">
    <property type="entry name" value="SAE2"/>
    <property type="match status" value="1"/>
</dbReference>
<dbReference type="Proteomes" id="UP000799428">
    <property type="component" value="Unassembled WGS sequence"/>
</dbReference>
<feature type="compositionally biased region" description="Polar residues" evidence="4">
    <location>
        <begin position="475"/>
        <end position="484"/>
    </location>
</feature>
<dbReference type="PANTHER" id="PTHR15107:SF0">
    <property type="entry name" value="DNA ENDONUCLEASE ACTIVATOR CTP1 C-TERMINAL DOMAIN-CONTAINING PROTEIN"/>
    <property type="match status" value="1"/>
</dbReference>
<feature type="region of interest" description="Disordered" evidence="4">
    <location>
        <begin position="471"/>
        <end position="505"/>
    </location>
</feature>
<evidence type="ECO:0000256" key="3">
    <source>
        <dbReference type="ARBA" id="ARBA00023242"/>
    </source>
</evidence>
<reference evidence="6" key="1">
    <citation type="journal article" date="2020" name="Stud. Mycol.">
        <title>101 Dothideomycetes genomes: a test case for predicting lifestyles and emergence of pathogens.</title>
        <authorList>
            <person name="Haridas S."/>
            <person name="Albert R."/>
            <person name="Binder M."/>
            <person name="Bloem J."/>
            <person name="Labutti K."/>
            <person name="Salamov A."/>
            <person name="Andreopoulos B."/>
            <person name="Baker S."/>
            <person name="Barry K."/>
            <person name="Bills G."/>
            <person name="Bluhm B."/>
            <person name="Cannon C."/>
            <person name="Castanera R."/>
            <person name="Culley D."/>
            <person name="Daum C."/>
            <person name="Ezra D."/>
            <person name="Gonzalez J."/>
            <person name="Henrissat B."/>
            <person name="Kuo A."/>
            <person name="Liang C."/>
            <person name="Lipzen A."/>
            <person name="Lutzoni F."/>
            <person name="Magnuson J."/>
            <person name="Mondo S."/>
            <person name="Nolan M."/>
            <person name="Ohm R."/>
            <person name="Pangilinan J."/>
            <person name="Park H.-J."/>
            <person name="Ramirez L."/>
            <person name="Alfaro M."/>
            <person name="Sun H."/>
            <person name="Tritt A."/>
            <person name="Yoshinaga Y."/>
            <person name="Zwiers L.-H."/>
            <person name="Turgeon B."/>
            <person name="Goodwin S."/>
            <person name="Spatafora J."/>
            <person name="Crous P."/>
            <person name="Grigoriev I."/>
        </authorList>
    </citation>
    <scope>NUCLEOTIDE SEQUENCE</scope>
    <source>
        <strain evidence="6">CBS 279.74</strain>
    </source>
</reference>
<feature type="domain" description="DNA endonuclease activator Ctp1 C-terminal" evidence="5">
    <location>
        <begin position="673"/>
        <end position="782"/>
    </location>
</feature>
<evidence type="ECO:0000313" key="6">
    <source>
        <dbReference type="EMBL" id="KAF2711009.1"/>
    </source>
</evidence>
<feature type="region of interest" description="Disordered" evidence="4">
    <location>
        <begin position="192"/>
        <end position="215"/>
    </location>
</feature>
<dbReference type="GO" id="GO:0005634">
    <property type="term" value="C:nucleus"/>
    <property type="evidence" value="ECO:0007669"/>
    <property type="project" value="UniProtKB-SubCell"/>
</dbReference>
<feature type="compositionally biased region" description="Low complexity" evidence="4">
    <location>
        <begin position="195"/>
        <end position="205"/>
    </location>
</feature>
<proteinExistence type="predicted"/>
<dbReference type="GO" id="GO:0003684">
    <property type="term" value="F:damaged DNA binding"/>
    <property type="evidence" value="ECO:0007669"/>
    <property type="project" value="TreeGrafter"/>
</dbReference>
<feature type="region of interest" description="Disordered" evidence="4">
    <location>
        <begin position="348"/>
        <end position="374"/>
    </location>
</feature>
<evidence type="ECO:0000256" key="4">
    <source>
        <dbReference type="SAM" id="MobiDB-lite"/>
    </source>
</evidence>
<dbReference type="InterPro" id="IPR013882">
    <property type="entry name" value="Ctp1_C"/>
</dbReference>
<accession>A0A6G1KDT4</accession>
<evidence type="ECO:0000259" key="5">
    <source>
        <dbReference type="Pfam" id="PF08573"/>
    </source>
</evidence>
<keyword evidence="7" id="KW-1185">Reference proteome</keyword>
<dbReference type="InterPro" id="IPR033316">
    <property type="entry name" value="RBBP8-like"/>
</dbReference>
<feature type="region of interest" description="Disordered" evidence="4">
    <location>
        <begin position="540"/>
        <end position="658"/>
    </location>
</feature>
<feature type="compositionally biased region" description="Polar residues" evidence="4">
    <location>
        <begin position="544"/>
        <end position="559"/>
    </location>
</feature>
<evidence type="ECO:0000256" key="1">
    <source>
        <dbReference type="ARBA" id="ARBA00004123"/>
    </source>
</evidence>
<dbReference type="EMBL" id="MU005768">
    <property type="protein sequence ID" value="KAF2711009.1"/>
    <property type="molecule type" value="Genomic_DNA"/>
</dbReference>
<name>A0A6G1KDT4_9PLEO</name>